<organism evidence="2 3">
    <name type="scientific">Timema podura</name>
    <name type="common">Walking stick</name>
    <dbReference type="NCBI Taxonomy" id="61482"/>
    <lineage>
        <taxon>Eukaryota</taxon>
        <taxon>Metazoa</taxon>
        <taxon>Ecdysozoa</taxon>
        <taxon>Arthropoda</taxon>
        <taxon>Hexapoda</taxon>
        <taxon>Insecta</taxon>
        <taxon>Pterygota</taxon>
        <taxon>Neoptera</taxon>
        <taxon>Polyneoptera</taxon>
        <taxon>Phasmatodea</taxon>
        <taxon>Timematodea</taxon>
        <taxon>Timematoidea</taxon>
        <taxon>Timematidae</taxon>
        <taxon>Timema</taxon>
    </lineage>
</organism>
<dbReference type="Proteomes" id="UP001153148">
    <property type="component" value="Unassembled WGS sequence"/>
</dbReference>
<sequence length="160" mass="17970">CKPVNPPQCTSPLQPASDDASSQGSNSKPSPPRNLSRKEVNEIGIKTRAGRTVKASKRMDVNYCAYKTRFIVLRLLWMYIITSFPYRLNKKLCIDLCELKCRPPIDHISIEGDPTKSLTVQKSPSYADHPLVVGPRYQPCDFRCTWATYLGKDTSGVFGM</sequence>
<accession>A0ABN7PGH3</accession>
<feature type="region of interest" description="Disordered" evidence="1">
    <location>
        <begin position="1"/>
        <end position="42"/>
    </location>
</feature>
<protein>
    <submittedName>
        <fullName evidence="2">Uncharacterized protein</fullName>
    </submittedName>
</protein>
<keyword evidence="3" id="KW-1185">Reference proteome</keyword>
<feature type="non-terminal residue" evidence="2">
    <location>
        <position position="160"/>
    </location>
</feature>
<feature type="compositionally biased region" description="Polar residues" evidence="1">
    <location>
        <begin position="7"/>
        <end position="28"/>
    </location>
</feature>
<evidence type="ECO:0000313" key="2">
    <source>
        <dbReference type="EMBL" id="CAG2065199.1"/>
    </source>
</evidence>
<gene>
    <name evidence="2" type="ORF">TPAB3V08_LOCUS12143</name>
</gene>
<feature type="non-terminal residue" evidence="2">
    <location>
        <position position="1"/>
    </location>
</feature>
<comment type="caution">
    <text evidence="2">The sequence shown here is derived from an EMBL/GenBank/DDBJ whole genome shotgun (WGS) entry which is preliminary data.</text>
</comment>
<proteinExistence type="predicted"/>
<dbReference type="EMBL" id="CAJPIN010040755">
    <property type="protein sequence ID" value="CAG2065199.1"/>
    <property type="molecule type" value="Genomic_DNA"/>
</dbReference>
<name>A0ABN7PGH3_TIMPD</name>
<evidence type="ECO:0000313" key="3">
    <source>
        <dbReference type="Proteomes" id="UP001153148"/>
    </source>
</evidence>
<reference evidence="2" key="1">
    <citation type="submission" date="2021-03" db="EMBL/GenBank/DDBJ databases">
        <authorList>
            <person name="Tran Van P."/>
        </authorList>
    </citation>
    <scope>NUCLEOTIDE SEQUENCE</scope>
</reference>
<evidence type="ECO:0000256" key="1">
    <source>
        <dbReference type="SAM" id="MobiDB-lite"/>
    </source>
</evidence>